<comment type="caution">
    <text evidence="1">The sequence shown here is derived from an EMBL/GenBank/DDBJ whole genome shotgun (WGS) entry which is preliminary data.</text>
</comment>
<name>A0A1Q9BT77_SYMMI</name>
<proteinExistence type="predicted"/>
<dbReference type="Proteomes" id="UP000186817">
    <property type="component" value="Unassembled WGS sequence"/>
</dbReference>
<organism evidence="1 2">
    <name type="scientific">Symbiodinium microadriaticum</name>
    <name type="common">Dinoflagellate</name>
    <name type="synonym">Zooxanthella microadriatica</name>
    <dbReference type="NCBI Taxonomy" id="2951"/>
    <lineage>
        <taxon>Eukaryota</taxon>
        <taxon>Sar</taxon>
        <taxon>Alveolata</taxon>
        <taxon>Dinophyceae</taxon>
        <taxon>Suessiales</taxon>
        <taxon>Symbiodiniaceae</taxon>
        <taxon>Symbiodinium</taxon>
    </lineage>
</organism>
<keyword evidence="2" id="KW-1185">Reference proteome</keyword>
<gene>
    <name evidence="1" type="ORF">AK812_SmicGene46723</name>
</gene>
<protein>
    <submittedName>
        <fullName evidence="1">Uncharacterized protein</fullName>
    </submittedName>
</protein>
<evidence type="ECO:0000313" key="2">
    <source>
        <dbReference type="Proteomes" id="UP000186817"/>
    </source>
</evidence>
<reference evidence="1 2" key="1">
    <citation type="submission" date="2016-02" db="EMBL/GenBank/DDBJ databases">
        <title>Genome analysis of coral dinoflagellate symbionts highlights evolutionary adaptations to a symbiotic lifestyle.</title>
        <authorList>
            <person name="Aranda M."/>
            <person name="Li Y."/>
            <person name="Liew Y.J."/>
            <person name="Baumgarten S."/>
            <person name="Simakov O."/>
            <person name="Wilson M."/>
            <person name="Piel J."/>
            <person name="Ashoor H."/>
            <person name="Bougouffa S."/>
            <person name="Bajic V.B."/>
            <person name="Ryu T."/>
            <person name="Ravasi T."/>
            <person name="Bayer T."/>
            <person name="Micklem G."/>
            <person name="Kim H."/>
            <person name="Bhak J."/>
            <person name="Lajeunesse T.C."/>
            <person name="Voolstra C.R."/>
        </authorList>
    </citation>
    <scope>NUCLEOTIDE SEQUENCE [LARGE SCALE GENOMIC DNA]</scope>
    <source>
        <strain evidence="1 2">CCMP2467</strain>
    </source>
</reference>
<dbReference type="AlphaFoldDB" id="A0A1Q9BT77"/>
<sequence>MHASAARCLVPQHGNSARCSCGSFSPIASPAAAKVQHPKLRWRIEAKALGVRSGQVPLGPLPRSAEQFPGAACRQPPMLASNVRSCQDLLPSRQRNVTRHHLNLRQ</sequence>
<accession>A0A1Q9BT77</accession>
<evidence type="ECO:0000313" key="1">
    <source>
        <dbReference type="EMBL" id="OLP73893.1"/>
    </source>
</evidence>
<dbReference type="EMBL" id="LSRX01004582">
    <property type="protein sequence ID" value="OLP73893.1"/>
    <property type="molecule type" value="Genomic_DNA"/>
</dbReference>